<dbReference type="Proteomes" id="UP001497480">
    <property type="component" value="Unassembled WGS sequence"/>
</dbReference>
<feature type="coiled-coil region" evidence="2">
    <location>
        <begin position="821"/>
        <end position="848"/>
    </location>
</feature>
<feature type="compositionally biased region" description="Basic and acidic residues" evidence="3">
    <location>
        <begin position="497"/>
        <end position="516"/>
    </location>
</feature>
<feature type="compositionally biased region" description="Low complexity" evidence="3">
    <location>
        <begin position="789"/>
        <end position="799"/>
    </location>
</feature>
<feature type="compositionally biased region" description="Polar residues" evidence="3">
    <location>
        <begin position="279"/>
        <end position="289"/>
    </location>
</feature>
<keyword evidence="6" id="KW-1185">Reference proteome</keyword>
<dbReference type="GO" id="GO:0008270">
    <property type="term" value="F:zinc ion binding"/>
    <property type="evidence" value="ECO:0007669"/>
    <property type="project" value="UniProtKB-KW"/>
</dbReference>
<dbReference type="PANTHER" id="PTHR47820">
    <property type="entry name" value="BNAC05G24000D PROTEIN"/>
    <property type="match status" value="1"/>
</dbReference>
<feature type="region of interest" description="Disordered" evidence="3">
    <location>
        <begin position="410"/>
        <end position="588"/>
    </location>
</feature>
<keyword evidence="1" id="KW-0863">Zinc-finger</keyword>
<dbReference type="PROSITE" id="PS50089">
    <property type="entry name" value="ZF_RING_2"/>
    <property type="match status" value="1"/>
</dbReference>
<feature type="compositionally biased region" description="Basic and acidic residues" evidence="3">
    <location>
        <begin position="448"/>
        <end position="470"/>
    </location>
</feature>
<evidence type="ECO:0000256" key="1">
    <source>
        <dbReference type="PROSITE-ProRule" id="PRU00175"/>
    </source>
</evidence>
<feature type="compositionally biased region" description="Basic and acidic residues" evidence="3">
    <location>
        <begin position="550"/>
        <end position="560"/>
    </location>
</feature>
<feature type="compositionally biased region" description="Acidic residues" evidence="3">
    <location>
        <begin position="726"/>
        <end position="742"/>
    </location>
</feature>
<evidence type="ECO:0000313" key="5">
    <source>
        <dbReference type="EMBL" id="CAL0334931.1"/>
    </source>
</evidence>
<dbReference type="CDD" id="cd16647">
    <property type="entry name" value="mRING-HC-C3HC5_NEU1"/>
    <property type="match status" value="1"/>
</dbReference>
<evidence type="ECO:0000256" key="3">
    <source>
        <dbReference type="SAM" id="MobiDB-lite"/>
    </source>
</evidence>
<feature type="region of interest" description="Disordered" evidence="3">
    <location>
        <begin position="784"/>
        <end position="814"/>
    </location>
</feature>
<keyword evidence="1" id="KW-0479">Metal-binding</keyword>
<feature type="region of interest" description="Disordered" evidence="3">
    <location>
        <begin position="127"/>
        <end position="152"/>
    </location>
</feature>
<feature type="compositionally biased region" description="Acidic residues" evidence="3">
    <location>
        <begin position="571"/>
        <end position="582"/>
    </location>
</feature>
<dbReference type="AlphaFoldDB" id="A0AAV1YLL7"/>
<dbReference type="SUPFAM" id="SSF57850">
    <property type="entry name" value="RING/U-box"/>
    <property type="match status" value="1"/>
</dbReference>
<name>A0AAV1YLL7_LUPLU</name>
<feature type="compositionally biased region" description="Polar residues" evidence="3">
    <location>
        <begin position="171"/>
        <end position="184"/>
    </location>
</feature>
<reference evidence="5 6" key="1">
    <citation type="submission" date="2024-03" db="EMBL/GenBank/DDBJ databases">
        <authorList>
            <person name="Martinez-Hernandez J."/>
        </authorList>
    </citation>
    <scope>NUCLEOTIDE SEQUENCE [LARGE SCALE GENOMIC DNA]</scope>
</reference>
<feature type="compositionally biased region" description="Polar residues" evidence="3">
    <location>
        <begin position="259"/>
        <end position="271"/>
    </location>
</feature>
<evidence type="ECO:0000313" key="6">
    <source>
        <dbReference type="Proteomes" id="UP001497480"/>
    </source>
</evidence>
<dbReference type="Pfam" id="PF13920">
    <property type="entry name" value="zf-C3HC4_3"/>
    <property type="match status" value="1"/>
</dbReference>
<protein>
    <recommendedName>
        <fullName evidence="4">RING-type domain-containing protein</fullName>
    </recommendedName>
</protein>
<dbReference type="Gene3D" id="3.30.40.10">
    <property type="entry name" value="Zinc/RING finger domain, C3HC4 (zinc finger)"/>
    <property type="match status" value="1"/>
</dbReference>
<feature type="compositionally biased region" description="Polar residues" evidence="3">
    <location>
        <begin position="850"/>
        <end position="861"/>
    </location>
</feature>
<evidence type="ECO:0000259" key="4">
    <source>
        <dbReference type="PROSITE" id="PS50089"/>
    </source>
</evidence>
<feature type="compositionally biased region" description="Polar residues" evidence="3">
    <location>
        <begin position="533"/>
        <end position="549"/>
    </location>
</feature>
<dbReference type="InterPro" id="IPR013083">
    <property type="entry name" value="Znf_RING/FYVE/PHD"/>
</dbReference>
<feature type="region of interest" description="Disordered" evidence="3">
    <location>
        <begin position="371"/>
        <end position="390"/>
    </location>
</feature>
<dbReference type="EMBL" id="CAXHTB010000026">
    <property type="protein sequence ID" value="CAL0334931.1"/>
    <property type="molecule type" value="Genomic_DNA"/>
</dbReference>
<feature type="compositionally biased region" description="Polar residues" evidence="3">
    <location>
        <begin position="127"/>
        <end position="140"/>
    </location>
</feature>
<proteinExistence type="predicted"/>
<gene>
    <name evidence="5" type="ORF">LLUT_LOCUS35991</name>
</gene>
<dbReference type="PANTHER" id="PTHR47820:SF3">
    <property type="entry name" value="OS07G0499800 PROTEIN"/>
    <property type="match status" value="1"/>
</dbReference>
<sequence>MASSTVDIASSSPFGCVLRDRNHRDGCRESNVFKNRMKNFVIDHLNMSTDLTMNENNNNAFKASKNNNLGSHCFTGSNQNNNKEKDEYSLASLVSPRHSRLLDRWAAKHAREMVSTLENEAELLAMPNSNNNNDMLQRTYSNSSNDDVSSVTSTLGASSLVQMWEMRLNKPNGSKSTTPNSTNALLKEQNRGGSEAEESSASSSTSSSDHEPPGNEEPFPDWEFEKIGMSNQCSPKSRFSSLESAESDRVSVADIIKRLTSTKQGQSPSHSTGEENDNEGWSSSFTCSPSRERDCGSAPDPSENKVFLPQITCLPRIRGRQAFHDLLMQLERDRYGELKNLAERVAVSKFAQRGRIQAVLRLRFLQREVAANNESPPKSTASEVNRQPQGSAIMQLRERFSTGADNRTTGQIEVAEPRSPPILFDASPTTGHHSKNTCSLTVQTTADRSPEFKQKSVSETSVDHNKEEARPSSNTKHQETCLAAQDNDSQEIADCSPESKKKSVSEASVDHNKEEAQPNSDTTHPETCLAAQDNDSQEITQATPSTNESNVKDMEDKVETSNKQYTMAETSYDETEEDEEEETSHQHFDESCYDEIAEEAEGIGQNYDETSYDWISEISRPRSYWEERRQEWYREILDTESHNEDIRKLLERRTVSSFLSSDFRDTMDRLMDCHRGTQTHLVSRQDEEDNNQALIAILQERLHLARSPREDEREQPEDKEERRNDEDEEEHKEEEEEEEEEHEHERETLISNSYNDAGDYFSRSSSPTNLTTWSYVDNETGDDFDRVASISSPPSQSQSFGKDSRQNSSSANHHSIEMELIYDLRGQMEQLHREMSELRKSMKTSTDMQMQAHQSKNQEVNTVKREEKKSHNKAPIKGNCCICYDMKVDSVLYRCGHMCACLKCANELQWNSGKCPICRAKIVDVVRVYVDF</sequence>
<feature type="region of interest" description="Disordered" evidence="3">
    <location>
        <begin position="850"/>
        <end position="869"/>
    </location>
</feature>
<feature type="region of interest" description="Disordered" evidence="3">
    <location>
        <begin position="705"/>
        <end position="747"/>
    </location>
</feature>
<dbReference type="InterPro" id="IPR001841">
    <property type="entry name" value="Znf_RING"/>
</dbReference>
<feature type="region of interest" description="Disordered" evidence="3">
    <location>
        <begin position="752"/>
        <end position="771"/>
    </location>
</feature>
<evidence type="ECO:0000256" key="2">
    <source>
        <dbReference type="SAM" id="Coils"/>
    </source>
</evidence>
<comment type="caution">
    <text evidence="5">The sequence shown here is derived from an EMBL/GenBank/DDBJ whole genome shotgun (WGS) entry which is preliminary data.</text>
</comment>
<keyword evidence="2" id="KW-0175">Coiled coil</keyword>
<accession>A0AAV1YLL7</accession>
<feature type="region of interest" description="Disordered" evidence="3">
    <location>
        <begin position="169"/>
        <end position="222"/>
    </location>
</feature>
<feature type="compositionally biased region" description="Polar residues" evidence="3">
    <location>
        <begin position="427"/>
        <end position="447"/>
    </location>
</feature>
<organism evidence="5 6">
    <name type="scientific">Lupinus luteus</name>
    <name type="common">European yellow lupine</name>
    <dbReference type="NCBI Taxonomy" id="3873"/>
    <lineage>
        <taxon>Eukaryota</taxon>
        <taxon>Viridiplantae</taxon>
        <taxon>Streptophyta</taxon>
        <taxon>Embryophyta</taxon>
        <taxon>Tracheophyta</taxon>
        <taxon>Spermatophyta</taxon>
        <taxon>Magnoliopsida</taxon>
        <taxon>eudicotyledons</taxon>
        <taxon>Gunneridae</taxon>
        <taxon>Pentapetalae</taxon>
        <taxon>rosids</taxon>
        <taxon>fabids</taxon>
        <taxon>Fabales</taxon>
        <taxon>Fabaceae</taxon>
        <taxon>Papilionoideae</taxon>
        <taxon>50 kb inversion clade</taxon>
        <taxon>genistoids sensu lato</taxon>
        <taxon>core genistoids</taxon>
        <taxon>Genisteae</taxon>
        <taxon>Lupinus</taxon>
    </lineage>
</organism>
<feature type="region of interest" description="Disordered" evidence="3">
    <location>
        <begin position="259"/>
        <end position="304"/>
    </location>
</feature>
<feature type="compositionally biased region" description="Low complexity" evidence="3">
    <location>
        <begin position="141"/>
        <end position="152"/>
    </location>
</feature>
<feature type="compositionally biased region" description="Polar residues" evidence="3">
    <location>
        <begin position="372"/>
        <end position="390"/>
    </location>
</feature>
<feature type="compositionally biased region" description="Polar residues" evidence="3">
    <location>
        <begin position="762"/>
        <end position="771"/>
    </location>
</feature>
<keyword evidence="1" id="KW-0862">Zinc</keyword>
<feature type="domain" description="RING-type" evidence="4">
    <location>
        <begin position="880"/>
        <end position="919"/>
    </location>
</feature>